<protein>
    <recommendedName>
        <fullName evidence="3">DUF1697 domain-containing protein</fullName>
    </recommendedName>
</protein>
<evidence type="ECO:0000313" key="1">
    <source>
        <dbReference type="EMBL" id="AXV07864.1"/>
    </source>
</evidence>
<sequence length="180" mass="18903">MHRHLAFLRAINVAGRRVTNADLCAALEGAGFAAVTAYQAAGNLVVDADTEDPTVVAGRVEQALRDTFGWDVPTFVRSREETHAIAAATPFEDDAIASATSKPQVILLLDALDEAANSAVASLSTEVDQLVVDGREVHWLPVDGVGRAALDLDGLARITGPTTVRTAGTIQRMAAKFLAA</sequence>
<dbReference type="Pfam" id="PF08002">
    <property type="entry name" value="DUF1697"/>
    <property type="match status" value="1"/>
</dbReference>
<dbReference type="SUPFAM" id="SSF160379">
    <property type="entry name" value="SP0830-like"/>
    <property type="match status" value="1"/>
</dbReference>
<dbReference type="PANTHER" id="PTHR36439:SF1">
    <property type="entry name" value="DUF1697 DOMAIN-CONTAINING PROTEIN"/>
    <property type="match status" value="1"/>
</dbReference>
<dbReference type="RefSeq" id="WP_164710607.1">
    <property type="nucleotide sequence ID" value="NZ_CP031165.1"/>
</dbReference>
<dbReference type="Proteomes" id="UP000264006">
    <property type="component" value="Chromosome"/>
</dbReference>
<dbReference type="EMBL" id="CP031165">
    <property type="protein sequence ID" value="AXV07864.1"/>
    <property type="molecule type" value="Genomic_DNA"/>
</dbReference>
<keyword evidence="2" id="KW-1185">Reference proteome</keyword>
<reference evidence="1 2" key="1">
    <citation type="submission" date="2018-09" db="EMBL/GenBank/DDBJ databases">
        <title>Complete genome sequence of Euzebya sp. DY32-46 isolated from seawater of Pacific Ocean.</title>
        <authorList>
            <person name="Xu L."/>
            <person name="Wu Y.-H."/>
            <person name="Xu X.-W."/>
        </authorList>
    </citation>
    <scope>NUCLEOTIDE SEQUENCE [LARGE SCALE GENOMIC DNA]</scope>
    <source>
        <strain evidence="1 2">DY32-46</strain>
    </source>
</reference>
<dbReference type="PANTHER" id="PTHR36439">
    <property type="entry name" value="BLL4334 PROTEIN"/>
    <property type="match status" value="1"/>
</dbReference>
<dbReference type="Gene3D" id="3.30.70.1280">
    <property type="entry name" value="SP0830-like domains"/>
    <property type="match status" value="1"/>
</dbReference>
<name>A0A346Y067_9ACTN</name>
<dbReference type="InterPro" id="IPR012545">
    <property type="entry name" value="DUF1697"/>
</dbReference>
<dbReference type="KEGG" id="euz:DVS28_a3188"/>
<dbReference type="AlphaFoldDB" id="A0A346Y067"/>
<evidence type="ECO:0008006" key="3">
    <source>
        <dbReference type="Google" id="ProtNLM"/>
    </source>
</evidence>
<accession>A0A346Y067</accession>
<dbReference type="PIRSF" id="PIRSF008502">
    <property type="entry name" value="UCP008502"/>
    <property type="match status" value="1"/>
</dbReference>
<gene>
    <name evidence="1" type="ORF">DVS28_a3188</name>
</gene>
<proteinExistence type="predicted"/>
<evidence type="ECO:0000313" key="2">
    <source>
        <dbReference type="Proteomes" id="UP000264006"/>
    </source>
</evidence>
<organism evidence="1 2">
    <name type="scientific">Euzebya pacifica</name>
    <dbReference type="NCBI Taxonomy" id="1608957"/>
    <lineage>
        <taxon>Bacteria</taxon>
        <taxon>Bacillati</taxon>
        <taxon>Actinomycetota</taxon>
        <taxon>Nitriliruptoria</taxon>
        <taxon>Euzebyales</taxon>
    </lineage>
</organism>